<organism evidence="2 3">
    <name type="scientific">Eumeta variegata</name>
    <name type="common">Bagworm moth</name>
    <name type="synonym">Eumeta japonica</name>
    <dbReference type="NCBI Taxonomy" id="151549"/>
    <lineage>
        <taxon>Eukaryota</taxon>
        <taxon>Metazoa</taxon>
        <taxon>Ecdysozoa</taxon>
        <taxon>Arthropoda</taxon>
        <taxon>Hexapoda</taxon>
        <taxon>Insecta</taxon>
        <taxon>Pterygota</taxon>
        <taxon>Neoptera</taxon>
        <taxon>Endopterygota</taxon>
        <taxon>Lepidoptera</taxon>
        <taxon>Glossata</taxon>
        <taxon>Ditrysia</taxon>
        <taxon>Tineoidea</taxon>
        <taxon>Psychidae</taxon>
        <taxon>Oiketicinae</taxon>
        <taxon>Eumeta</taxon>
    </lineage>
</organism>
<dbReference type="EMBL" id="BGZK01000188">
    <property type="protein sequence ID" value="GBP27024.1"/>
    <property type="molecule type" value="Genomic_DNA"/>
</dbReference>
<gene>
    <name evidence="2" type="ORF">EVAR_11259_1</name>
</gene>
<feature type="region of interest" description="Disordered" evidence="1">
    <location>
        <begin position="174"/>
        <end position="193"/>
    </location>
</feature>
<dbReference type="Proteomes" id="UP000299102">
    <property type="component" value="Unassembled WGS sequence"/>
</dbReference>
<comment type="caution">
    <text evidence="2">The sequence shown here is derived from an EMBL/GenBank/DDBJ whole genome shotgun (WGS) entry which is preliminary data.</text>
</comment>
<evidence type="ECO:0000313" key="2">
    <source>
        <dbReference type="EMBL" id="GBP27024.1"/>
    </source>
</evidence>
<keyword evidence="3" id="KW-1185">Reference proteome</keyword>
<evidence type="ECO:0000256" key="1">
    <source>
        <dbReference type="SAM" id="MobiDB-lite"/>
    </source>
</evidence>
<reference evidence="2 3" key="1">
    <citation type="journal article" date="2019" name="Commun. Biol.">
        <title>The bagworm genome reveals a unique fibroin gene that provides high tensile strength.</title>
        <authorList>
            <person name="Kono N."/>
            <person name="Nakamura H."/>
            <person name="Ohtoshi R."/>
            <person name="Tomita M."/>
            <person name="Numata K."/>
            <person name="Arakawa K."/>
        </authorList>
    </citation>
    <scope>NUCLEOTIDE SEQUENCE [LARGE SCALE GENOMIC DNA]</scope>
</reference>
<proteinExistence type="predicted"/>
<accession>A0A4C1UMC8</accession>
<protein>
    <submittedName>
        <fullName evidence="2">Uncharacterized protein</fullName>
    </submittedName>
</protein>
<dbReference type="AlphaFoldDB" id="A0A4C1UMC8"/>
<sequence length="193" mass="21495">MGEASTTNTRVSAGVLSVDRIERDVIADSDVTGSRPLHIVEDERSTTALSAFLSCDIYFCVSLSGLPGQRSSSSSFFDPICQRFSHRRGEPFDCQMWADAILIIECKSTSLYTTNKLRTLRFLNVNLRVARFTRHPCHTLPQTFHLRSRGTRLKAYTLVQCGIEAANAVVGDTTTTPRSDGLTCRPRRRASFT</sequence>
<evidence type="ECO:0000313" key="3">
    <source>
        <dbReference type="Proteomes" id="UP000299102"/>
    </source>
</evidence>
<name>A0A4C1UMC8_EUMVA</name>